<sequence>MSNNNNRKKVEDTSSNNKSSGKYRKNRLETYLNEAKISNTETKNSNTELSNYERKRIYKNEDKIDIDSLSKIKTTEISDDSFSNRLSRYELLERTLLNLPLNKLLKDTSANSIRSIKDKPVYTKSSFIAKYGNDIKTKSMEDIESNFVYDPKSKLVKDETKGFYNNKNGKYYRYLNSEGQELKELEDSVRRENILNSIKQKQKLKKERTRLSKEEFEKINDKRNEVLFANPTLLSKKTRKRQLEEEDNGLSNENSVKKRDLSQMSAKKTSNGKKMNMDLLSKYK</sequence>
<dbReference type="OrthoDB" id="249612at2759"/>
<organism evidence="2 3">
    <name type="scientific">Hanseniaspora valbyensis NRRL Y-1626</name>
    <dbReference type="NCBI Taxonomy" id="766949"/>
    <lineage>
        <taxon>Eukaryota</taxon>
        <taxon>Fungi</taxon>
        <taxon>Dikarya</taxon>
        <taxon>Ascomycota</taxon>
        <taxon>Saccharomycotina</taxon>
        <taxon>Saccharomycetes</taxon>
        <taxon>Saccharomycodales</taxon>
        <taxon>Saccharomycodaceae</taxon>
        <taxon>Hanseniaspora</taxon>
    </lineage>
</organism>
<gene>
    <name evidence="2" type="ORF">HANVADRAFT_51443</name>
</gene>
<protein>
    <submittedName>
        <fullName evidence="2">Uncharacterized protein</fullName>
    </submittedName>
</protein>
<proteinExistence type="predicted"/>
<feature type="region of interest" description="Disordered" evidence="1">
    <location>
        <begin position="233"/>
        <end position="284"/>
    </location>
</feature>
<dbReference type="EMBL" id="LXPE01000003">
    <property type="protein sequence ID" value="OBA28550.1"/>
    <property type="molecule type" value="Genomic_DNA"/>
</dbReference>
<evidence type="ECO:0000256" key="1">
    <source>
        <dbReference type="SAM" id="MobiDB-lite"/>
    </source>
</evidence>
<feature type="region of interest" description="Disordered" evidence="1">
    <location>
        <begin position="1"/>
        <end position="28"/>
    </location>
</feature>
<reference evidence="3" key="1">
    <citation type="journal article" date="2016" name="Proc. Natl. Acad. Sci. U.S.A.">
        <title>Comparative genomics of biotechnologically important yeasts.</title>
        <authorList>
            <person name="Riley R."/>
            <person name="Haridas S."/>
            <person name="Wolfe K.H."/>
            <person name="Lopes M.R."/>
            <person name="Hittinger C.T."/>
            <person name="Goeker M."/>
            <person name="Salamov A.A."/>
            <person name="Wisecaver J.H."/>
            <person name="Long T.M."/>
            <person name="Calvey C.H."/>
            <person name="Aerts A.L."/>
            <person name="Barry K.W."/>
            <person name="Choi C."/>
            <person name="Clum A."/>
            <person name="Coughlan A.Y."/>
            <person name="Deshpande S."/>
            <person name="Douglass A.P."/>
            <person name="Hanson S.J."/>
            <person name="Klenk H.-P."/>
            <person name="LaButti K.M."/>
            <person name="Lapidus A."/>
            <person name="Lindquist E.A."/>
            <person name="Lipzen A.M."/>
            <person name="Meier-Kolthoff J.P."/>
            <person name="Ohm R.A."/>
            <person name="Otillar R.P."/>
            <person name="Pangilinan J.L."/>
            <person name="Peng Y."/>
            <person name="Rokas A."/>
            <person name="Rosa C.A."/>
            <person name="Scheuner C."/>
            <person name="Sibirny A.A."/>
            <person name="Slot J.C."/>
            <person name="Stielow J.B."/>
            <person name="Sun H."/>
            <person name="Kurtzman C.P."/>
            <person name="Blackwell M."/>
            <person name="Grigoriev I.V."/>
            <person name="Jeffries T.W."/>
        </authorList>
    </citation>
    <scope>NUCLEOTIDE SEQUENCE [LARGE SCALE GENOMIC DNA]</scope>
    <source>
        <strain evidence="3">NRRL Y-1626</strain>
    </source>
</reference>
<keyword evidence="3" id="KW-1185">Reference proteome</keyword>
<evidence type="ECO:0000313" key="2">
    <source>
        <dbReference type="EMBL" id="OBA28550.1"/>
    </source>
</evidence>
<dbReference type="Proteomes" id="UP000092321">
    <property type="component" value="Unassembled WGS sequence"/>
</dbReference>
<comment type="caution">
    <text evidence="2">The sequence shown here is derived from an EMBL/GenBank/DDBJ whole genome shotgun (WGS) entry which is preliminary data.</text>
</comment>
<accession>A0A1B7TIH1</accession>
<feature type="compositionally biased region" description="Polar residues" evidence="1">
    <location>
        <begin position="262"/>
        <end position="273"/>
    </location>
</feature>
<evidence type="ECO:0000313" key="3">
    <source>
        <dbReference type="Proteomes" id="UP000092321"/>
    </source>
</evidence>
<dbReference type="AlphaFoldDB" id="A0A1B7TIH1"/>
<name>A0A1B7TIH1_9ASCO</name>